<proteinExistence type="evidence at transcript level"/>
<dbReference type="SUPFAM" id="SSF54171">
    <property type="entry name" value="DNA-binding domain"/>
    <property type="match status" value="1"/>
</dbReference>
<keyword evidence="4" id="KW-0804">Transcription</keyword>
<organism evidence="7">
    <name type="scientific">Lotus japonicus</name>
    <name type="common">Lotus corniculatus var. japonicus</name>
    <dbReference type="NCBI Taxonomy" id="34305"/>
    <lineage>
        <taxon>Eukaryota</taxon>
        <taxon>Viridiplantae</taxon>
        <taxon>Streptophyta</taxon>
        <taxon>Embryophyta</taxon>
        <taxon>Tracheophyta</taxon>
        <taxon>Spermatophyta</taxon>
        <taxon>Magnoliopsida</taxon>
        <taxon>eudicotyledons</taxon>
        <taxon>Gunneridae</taxon>
        <taxon>Pentapetalae</taxon>
        <taxon>rosids</taxon>
        <taxon>fabids</taxon>
        <taxon>Fabales</taxon>
        <taxon>Fabaceae</taxon>
        <taxon>Papilionoideae</taxon>
        <taxon>50 kb inversion clade</taxon>
        <taxon>NPAAA clade</taxon>
        <taxon>Hologalegina</taxon>
        <taxon>robinioid clade</taxon>
        <taxon>Loteae</taxon>
        <taxon>Lotus</taxon>
    </lineage>
</organism>
<evidence type="ECO:0000256" key="3">
    <source>
        <dbReference type="ARBA" id="ARBA00023125"/>
    </source>
</evidence>
<comment type="subcellular location">
    <subcellularLocation>
        <location evidence="1">Nucleus</location>
    </subcellularLocation>
</comment>
<dbReference type="PROSITE" id="PS50982">
    <property type="entry name" value="MBD"/>
    <property type="match status" value="1"/>
</dbReference>
<evidence type="ECO:0000313" key="7">
    <source>
        <dbReference type="EMBL" id="AFK44472.1"/>
    </source>
</evidence>
<dbReference type="EMBL" id="BT144678">
    <property type="protein sequence ID" value="AFK44472.1"/>
    <property type="molecule type" value="mRNA"/>
</dbReference>
<protein>
    <recommendedName>
        <fullName evidence="6">MBD domain-containing protein</fullName>
    </recommendedName>
</protein>
<evidence type="ECO:0000256" key="4">
    <source>
        <dbReference type="ARBA" id="ARBA00023163"/>
    </source>
</evidence>
<dbReference type="InterPro" id="IPR016177">
    <property type="entry name" value="DNA-bd_dom_sf"/>
</dbReference>
<feature type="domain" description="MBD" evidence="6">
    <location>
        <begin position="24"/>
        <end position="96"/>
    </location>
</feature>
<accession>I3SW30</accession>
<keyword evidence="2" id="KW-0805">Transcription regulation</keyword>
<dbReference type="PANTHER" id="PTHR12396:SF38">
    <property type="entry name" value="METHYL-CPG-BINDING DOMAIN-CONTAINING PROTEIN 7"/>
    <property type="match status" value="1"/>
</dbReference>
<dbReference type="AlphaFoldDB" id="I3SW30"/>
<dbReference type="GO" id="GO:0003677">
    <property type="term" value="F:DNA binding"/>
    <property type="evidence" value="ECO:0007669"/>
    <property type="project" value="UniProtKB-KW"/>
</dbReference>
<dbReference type="Pfam" id="PF01429">
    <property type="entry name" value="MBD"/>
    <property type="match status" value="1"/>
</dbReference>
<sequence length="156" mass="18318">MADTDGVQKEQLNQNPSGNEFQIVRFMPFPNFKLPDDWVVETKPRPSKPTHIDKYYYEPGTGKKFRSLLAVQRHLAGEPKHYVTPERMISENEDNYYYEPSTGKKYRSLLAVKRHLTEETKHYVTPERMISENKDTASSSLLFCLYRLHKYASLIK</sequence>
<evidence type="ECO:0000256" key="1">
    <source>
        <dbReference type="ARBA" id="ARBA00004123"/>
    </source>
</evidence>
<evidence type="ECO:0000259" key="6">
    <source>
        <dbReference type="PROSITE" id="PS50982"/>
    </source>
</evidence>
<dbReference type="GO" id="GO:0005634">
    <property type="term" value="C:nucleus"/>
    <property type="evidence" value="ECO:0007669"/>
    <property type="project" value="UniProtKB-SubCell"/>
</dbReference>
<evidence type="ECO:0000256" key="5">
    <source>
        <dbReference type="ARBA" id="ARBA00023242"/>
    </source>
</evidence>
<dbReference type="Gene3D" id="3.30.890.10">
    <property type="entry name" value="Methyl-cpg-binding Protein 2, Chain A"/>
    <property type="match status" value="2"/>
</dbReference>
<keyword evidence="3" id="KW-0238">DNA-binding</keyword>
<dbReference type="PANTHER" id="PTHR12396">
    <property type="entry name" value="METHYL-CPG BINDING PROTEIN, MBD"/>
    <property type="match status" value="1"/>
</dbReference>
<keyword evidence="5" id="KW-0539">Nucleus</keyword>
<reference evidence="7" key="1">
    <citation type="submission" date="2012-05" db="EMBL/GenBank/DDBJ databases">
        <authorList>
            <person name="Krishnakumar V."/>
            <person name="Cheung F."/>
            <person name="Xiao Y."/>
            <person name="Chan A."/>
            <person name="Moskal W.A."/>
            <person name="Town C.D."/>
        </authorList>
    </citation>
    <scope>NUCLEOTIDE SEQUENCE</scope>
</reference>
<name>I3SW30_LOTJA</name>
<evidence type="ECO:0000256" key="2">
    <source>
        <dbReference type="ARBA" id="ARBA00023015"/>
    </source>
</evidence>
<dbReference type="InterPro" id="IPR001739">
    <property type="entry name" value="Methyl_CpG_DNA-bd"/>
</dbReference>